<proteinExistence type="predicted"/>
<evidence type="ECO:0000313" key="1">
    <source>
        <dbReference type="EMBL" id="KJE75232.1"/>
    </source>
</evidence>
<evidence type="ECO:0000313" key="3">
    <source>
        <dbReference type="Proteomes" id="UP000032336"/>
    </source>
</evidence>
<gene>
    <name evidence="2" type="ORF">FEAC_29280</name>
    <name evidence="1" type="ORF">FEAC_30280</name>
</gene>
<comment type="caution">
    <text evidence="1">The sequence shown here is derived from an EMBL/GenBank/DDBJ whole genome shotgun (WGS) entry which is preliminary data.</text>
</comment>
<dbReference type="AlphaFoldDB" id="A0A0D8FSL9"/>
<protein>
    <submittedName>
        <fullName evidence="1">Uncharacterized protein</fullName>
    </submittedName>
</protein>
<reference evidence="1 3" key="1">
    <citation type="submission" date="2015-01" db="EMBL/GenBank/DDBJ databases">
        <title>Draft genome of the acidophilic iron oxidizer Ferrimicrobium acidiphilum strain T23.</title>
        <authorList>
            <person name="Poehlein A."/>
            <person name="Eisen S."/>
            <person name="Schloemann M."/>
            <person name="Johnson B.D."/>
            <person name="Daniel R."/>
            <person name="Muehling M."/>
        </authorList>
    </citation>
    <scope>NUCLEOTIDE SEQUENCE [LARGE SCALE GENOMIC DNA]</scope>
    <source>
        <strain evidence="1 3">T23</strain>
    </source>
</reference>
<dbReference type="EMBL" id="JXUW01000055">
    <property type="protein sequence ID" value="KJE75232.1"/>
    <property type="molecule type" value="Genomic_DNA"/>
</dbReference>
<evidence type="ECO:0000313" key="2">
    <source>
        <dbReference type="EMBL" id="KJE75322.1"/>
    </source>
</evidence>
<keyword evidence="3" id="KW-1185">Reference proteome</keyword>
<accession>A0A0D8FSL9</accession>
<dbReference type="Proteomes" id="UP000032336">
    <property type="component" value="Unassembled WGS sequence"/>
</dbReference>
<sequence>MFSSWEPRHITSSLSYDHLSCDGRDSRNRCDQGDGRLKREETLADLLGECPDSRVQIVDMVDDLFGDEGMVGSEVSIECLLELRDLGPHPGLGHLGQNCGISFSRNEGLDDLPR</sequence>
<name>A0A0D8FSL9_9ACTN</name>
<organism evidence="1 3">
    <name type="scientific">Ferrimicrobium acidiphilum DSM 19497</name>
    <dbReference type="NCBI Taxonomy" id="1121877"/>
    <lineage>
        <taxon>Bacteria</taxon>
        <taxon>Bacillati</taxon>
        <taxon>Actinomycetota</taxon>
        <taxon>Acidimicrobiia</taxon>
        <taxon>Acidimicrobiales</taxon>
        <taxon>Acidimicrobiaceae</taxon>
        <taxon>Ferrimicrobium</taxon>
    </lineage>
</organism>
<dbReference type="EMBL" id="JXUW01000048">
    <property type="protein sequence ID" value="KJE75322.1"/>
    <property type="molecule type" value="Genomic_DNA"/>
</dbReference>